<evidence type="ECO:0000256" key="1">
    <source>
        <dbReference type="SAM" id="MobiDB-lite"/>
    </source>
</evidence>
<gene>
    <name evidence="2" type="ORF">PCOR1329_LOCUS29375</name>
</gene>
<accession>A0ABN9SFP0</accession>
<feature type="region of interest" description="Disordered" evidence="1">
    <location>
        <begin position="179"/>
        <end position="258"/>
    </location>
</feature>
<evidence type="ECO:0000313" key="2">
    <source>
        <dbReference type="EMBL" id="CAK0830887.1"/>
    </source>
</evidence>
<feature type="region of interest" description="Disordered" evidence="1">
    <location>
        <begin position="634"/>
        <end position="657"/>
    </location>
</feature>
<feature type="region of interest" description="Disordered" evidence="1">
    <location>
        <begin position="736"/>
        <end position="762"/>
    </location>
</feature>
<reference evidence="2" key="1">
    <citation type="submission" date="2023-10" db="EMBL/GenBank/DDBJ databases">
        <authorList>
            <person name="Chen Y."/>
            <person name="Shah S."/>
            <person name="Dougan E. K."/>
            <person name="Thang M."/>
            <person name="Chan C."/>
        </authorList>
    </citation>
    <scope>NUCLEOTIDE SEQUENCE [LARGE SCALE GENOMIC DNA]</scope>
</reference>
<feature type="compositionally biased region" description="Basic and acidic residues" evidence="1">
    <location>
        <begin position="180"/>
        <end position="196"/>
    </location>
</feature>
<evidence type="ECO:0000313" key="3">
    <source>
        <dbReference type="Proteomes" id="UP001189429"/>
    </source>
</evidence>
<feature type="compositionally biased region" description="Basic residues" evidence="1">
    <location>
        <begin position="749"/>
        <end position="762"/>
    </location>
</feature>
<keyword evidence="3" id="KW-1185">Reference proteome</keyword>
<comment type="caution">
    <text evidence="2">The sequence shown here is derived from an EMBL/GenBank/DDBJ whole genome shotgun (WGS) entry which is preliminary data.</text>
</comment>
<proteinExistence type="predicted"/>
<dbReference type="EMBL" id="CAUYUJ010011057">
    <property type="protein sequence ID" value="CAK0830887.1"/>
    <property type="molecule type" value="Genomic_DNA"/>
</dbReference>
<feature type="compositionally biased region" description="Low complexity" evidence="1">
    <location>
        <begin position="431"/>
        <end position="443"/>
    </location>
</feature>
<feature type="compositionally biased region" description="Low complexity" evidence="1">
    <location>
        <begin position="204"/>
        <end position="241"/>
    </location>
</feature>
<organism evidence="2 3">
    <name type="scientific">Prorocentrum cordatum</name>
    <dbReference type="NCBI Taxonomy" id="2364126"/>
    <lineage>
        <taxon>Eukaryota</taxon>
        <taxon>Sar</taxon>
        <taxon>Alveolata</taxon>
        <taxon>Dinophyceae</taxon>
        <taxon>Prorocentrales</taxon>
        <taxon>Prorocentraceae</taxon>
        <taxon>Prorocentrum</taxon>
    </lineage>
</organism>
<feature type="compositionally biased region" description="Basic and acidic residues" evidence="1">
    <location>
        <begin position="646"/>
        <end position="657"/>
    </location>
</feature>
<feature type="region of interest" description="Disordered" evidence="1">
    <location>
        <begin position="427"/>
        <end position="506"/>
    </location>
</feature>
<protein>
    <submittedName>
        <fullName evidence="2">Uncharacterized protein</fullName>
    </submittedName>
</protein>
<sequence>MCGVVGNTLPRFASQARDFRSLRLSLDLAPPAAMVNEGPPTPEAVNAAMEDVPTTGPLASSYRRTLREMKKKGADVDPDGPVHFKLCGALKKLGLTKIDMRTFREWADRVTQFVKEEREVWLVQKEAFPDVGKDKKVSFWLLGPSEAQGVDHDRVWVLDAHAPTGPYMRGAIRRTIGWKATKDRGSKKPRLEDGDTHASGQSCGAEVAAGSGPAAAPQGMAPAPAALAAASSGMAPGGAEAAPERKRRKTLAEHVSSEDNDDVSIKTLRLDCQKACEAGRFYVPGETDTAHFRAKMYVGYLKKQKAEHMKRDSEKSFADELSVESRYFFQYLADWILKGKTHEVIGHFAPLFREAKELHPALVPKIAQAICSIGEVDLLGQFSGSESELEKYGLPPKHISALAGSPFLAGFRKARFEAQFALAKTASSWRGAAPGPAAEQPGGEQPGGEQPGGEQPDGEQPGGVQPGGEQPGGEQPGGERPGGEQPGGEQPGGEQPGGESDGSAALQAGNADSRARLELIISLLGNAQADEQQKKELEFAKAMMTNSPGPRLAHLMKMALDEFSLLEAWFPGDPDQVVGLLLKGVRYKDCAIQNVVNAIQHVVKGGAQESLVNPVVRGLGALYVRLNELQAKEPKDMVEPEMGPLDNHEGRDRSQEQRSKFMASIFAEVASLRLGAVGFTSKARDYTGIPSKMLQEVHAMASSAVPLVTPDMPAHALMWCHRRVVEELGAKKKLQQELANETAGEPHRGRPRRRSQTGRRRRAARALIGACAPVGRDRGRPVAPKKHQTEPEVIAVGDIVMITKSPKEPLLWLNKKARVVELIPGQGQASILMLEGKKKDEKTTRLIDNLKKVAAETPAAGGGGAGAAEAGASEPFADAASEATAVFGAEPPFGVDGES</sequence>
<feature type="compositionally biased region" description="Gly residues" evidence="1">
    <location>
        <begin position="460"/>
        <end position="500"/>
    </location>
</feature>
<name>A0ABN9SFP0_9DINO</name>
<dbReference type="Proteomes" id="UP001189429">
    <property type="component" value="Unassembled WGS sequence"/>
</dbReference>